<evidence type="ECO:0000256" key="3">
    <source>
        <dbReference type="ARBA" id="ARBA00022692"/>
    </source>
</evidence>
<feature type="transmembrane region" description="Helical" evidence="7">
    <location>
        <begin position="225"/>
        <end position="249"/>
    </location>
</feature>
<comment type="caution">
    <text evidence="9">The sequence shown here is derived from an EMBL/GenBank/DDBJ whole genome shotgun (WGS) entry which is preliminary data.</text>
</comment>
<sequence>MTEPQTTGSPTVPVCYRHPGRETYVRCVRCNRPICPDCMNEASVGFQCPECVAESRRTTRSAQGAFGGRFRGGDRGYVTIGLIAVNVVVYVLILAAGGFGAALGHGGSFLAGTTTHLEVQLGVYPPAIASGEYYRLVTAMFVHFSILHLAMNMYVLWVLGRYLERALGPARFAALYFVCGIGGNVACYLFTGNQLSGGASTAVFGLFAAMFFINRKLGLSSSSVVVLIVVNLVFTFLVPGISIVGHLGGLITGAAAGLGLAYAPRANRTIVQVAVLGGLLLIFVLLTVGRTAQILSYA</sequence>
<proteinExistence type="inferred from homology"/>
<dbReference type="SUPFAM" id="SSF144091">
    <property type="entry name" value="Rhomboid-like"/>
    <property type="match status" value="1"/>
</dbReference>
<comment type="subcellular location">
    <subcellularLocation>
        <location evidence="1">Membrane</location>
        <topology evidence="1">Multi-pass membrane protein</topology>
    </subcellularLocation>
</comment>
<dbReference type="InterPro" id="IPR035952">
    <property type="entry name" value="Rhomboid-like_sf"/>
</dbReference>
<evidence type="ECO:0000259" key="8">
    <source>
        <dbReference type="Pfam" id="PF01694"/>
    </source>
</evidence>
<feature type="domain" description="Peptidase S54 rhomboid" evidence="8">
    <location>
        <begin position="131"/>
        <end position="260"/>
    </location>
</feature>
<evidence type="ECO:0000313" key="9">
    <source>
        <dbReference type="EMBL" id="GID13185.1"/>
    </source>
</evidence>
<dbReference type="PANTHER" id="PTHR43731:SF14">
    <property type="entry name" value="PRESENILIN-ASSOCIATED RHOMBOID-LIKE PROTEIN, MITOCHONDRIAL"/>
    <property type="match status" value="1"/>
</dbReference>
<keyword evidence="4" id="KW-0378">Hydrolase</keyword>
<protein>
    <submittedName>
        <fullName evidence="9">Rhomboid family intramembrane serine protease</fullName>
    </submittedName>
</protein>
<evidence type="ECO:0000313" key="10">
    <source>
        <dbReference type="Proteomes" id="UP000612808"/>
    </source>
</evidence>
<dbReference type="Gene3D" id="1.20.1540.10">
    <property type="entry name" value="Rhomboid-like"/>
    <property type="match status" value="1"/>
</dbReference>
<dbReference type="AlphaFoldDB" id="A0A8J3J267"/>
<dbReference type="GO" id="GO:0004252">
    <property type="term" value="F:serine-type endopeptidase activity"/>
    <property type="evidence" value="ECO:0007669"/>
    <property type="project" value="InterPro"/>
</dbReference>
<feature type="transmembrane region" description="Helical" evidence="7">
    <location>
        <begin position="140"/>
        <end position="160"/>
    </location>
</feature>
<evidence type="ECO:0000256" key="4">
    <source>
        <dbReference type="ARBA" id="ARBA00022801"/>
    </source>
</evidence>
<keyword evidence="5 7" id="KW-1133">Transmembrane helix</keyword>
<keyword evidence="6 7" id="KW-0472">Membrane</keyword>
<feature type="transmembrane region" description="Helical" evidence="7">
    <location>
        <begin position="269"/>
        <end position="288"/>
    </location>
</feature>
<evidence type="ECO:0000256" key="7">
    <source>
        <dbReference type="SAM" id="Phobius"/>
    </source>
</evidence>
<dbReference type="GO" id="GO:0006508">
    <property type="term" value="P:proteolysis"/>
    <property type="evidence" value="ECO:0007669"/>
    <property type="project" value="UniProtKB-KW"/>
</dbReference>
<comment type="similarity">
    <text evidence="2">Belongs to the peptidase S54 family.</text>
</comment>
<accession>A0A8J3J267</accession>
<feature type="transmembrane region" description="Helical" evidence="7">
    <location>
        <begin position="172"/>
        <end position="191"/>
    </location>
</feature>
<dbReference type="Proteomes" id="UP000612808">
    <property type="component" value="Unassembled WGS sequence"/>
</dbReference>
<evidence type="ECO:0000256" key="5">
    <source>
        <dbReference type="ARBA" id="ARBA00022989"/>
    </source>
</evidence>
<dbReference type="InterPro" id="IPR022764">
    <property type="entry name" value="Peptidase_S54_rhomboid_dom"/>
</dbReference>
<dbReference type="InterPro" id="IPR050925">
    <property type="entry name" value="Rhomboid_protease_S54"/>
</dbReference>
<keyword evidence="10" id="KW-1185">Reference proteome</keyword>
<reference evidence="9" key="1">
    <citation type="submission" date="2021-01" db="EMBL/GenBank/DDBJ databases">
        <title>Whole genome shotgun sequence of Actinocatenispora rupis NBRC 107355.</title>
        <authorList>
            <person name="Komaki H."/>
            <person name="Tamura T."/>
        </authorList>
    </citation>
    <scope>NUCLEOTIDE SEQUENCE</scope>
    <source>
        <strain evidence="9">NBRC 107355</strain>
    </source>
</reference>
<keyword evidence="9" id="KW-0645">Protease</keyword>
<dbReference type="EMBL" id="BOMB01000023">
    <property type="protein sequence ID" value="GID13185.1"/>
    <property type="molecule type" value="Genomic_DNA"/>
</dbReference>
<gene>
    <name evidence="9" type="ORF">Aru02nite_40740</name>
</gene>
<name>A0A8J3J267_9ACTN</name>
<evidence type="ECO:0000256" key="6">
    <source>
        <dbReference type="ARBA" id="ARBA00023136"/>
    </source>
</evidence>
<dbReference type="PANTHER" id="PTHR43731">
    <property type="entry name" value="RHOMBOID PROTEASE"/>
    <property type="match status" value="1"/>
</dbReference>
<feature type="transmembrane region" description="Helical" evidence="7">
    <location>
        <begin position="77"/>
        <end position="103"/>
    </location>
</feature>
<feature type="transmembrane region" description="Helical" evidence="7">
    <location>
        <begin position="197"/>
        <end position="213"/>
    </location>
</feature>
<keyword evidence="3 7" id="KW-0812">Transmembrane</keyword>
<organism evidence="9 10">
    <name type="scientific">Actinocatenispora rupis</name>
    <dbReference type="NCBI Taxonomy" id="519421"/>
    <lineage>
        <taxon>Bacteria</taxon>
        <taxon>Bacillati</taxon>
        <taxon>Actinomycetota</taxon>
        <taxon>Actinomycetes</taxon>
        <taxon>Micromonosporales</taxon>
        <taxon>Micromonosporaceae</taxon>
        <taxon>Actinocatenispora</taxon>
    </lineage>
</organism>
<dbReference type="Pfam" id="PF01694">
    <property type="entry name" value="Rhomboid"/>
    <property type="match status" value="1"/>
</dbReference>
<evidence type="ECO:0000256" key="1">
    <source>
        <dbReference type="ARBA" id="ARBA00004141"/>
    </source>
</evidence>
<evidence type="ECO:0000256" key="2">
    <source>
        <dbReference type="ARBA" id="ARBA00009045"/>
    </source>
</evidence>
<dbReference type="RefSeq" id="WP_203659958.1">
    <property type="nucleotide sequence ID" value="NZ_BAAAZM010000007.1"/>
</dbReference>
<dbReference type="GO" id="GO:0016020">
    <property type="term" value="C:membrane"/>
    <property type="evidence" value="ECO:0007669"/>
    <property type="project" value="UniProtKB-SubCell"/>
</dbReference>